<dbReference type="InterPro" id="IPR036852">
    <property type="entry name" value="Peptidase_S8/S53_dom_sf"/>
</dbReference>
<keyword evidence="4 7" id="KW-0378">Hydrolase</keyword>
<keyword evidence="3 8" id="KW-0732">Signal</keyword>
<dbReference type="EMBL" id="JAJJMB010009213">
    <property type="protein sequence ID" value="KAI3914982.1"/>
    <property type="molecule type" value="Genomic_DNA"/>
</dbReference>
<evidence type="ECO:0000256" key="4">
    <source>
        <dbReference type="ARBA" id="ARBA00022801"/>
    </source>
</evidence>
<reference evidence="12" key="1">
    <citation type="submission" date="2022-04" db="EMBL/GenBank/DDBJ databases">
        <title>A functionally conserved STORR gene fusion in Papaver species that diverged 16.8 million years ago.</title>
        <authorList>
            <person name="Catania T."/>
        </authorList>
    </citation>
    <scope>NUCLEOTIDE SEQUENCE</scope>
    <source>
        <strain evidence="12">S-188037</strain>
    </source>
</reference>
<feature type="domain" description="Inhibitor I9" evidence="10">
    <location>
        <begin position="29"/>
        <end position="92"/>
    </location>
</feature>
<feature type="domain" description="Peptidase S8/S53" evidence="9">
    <location>
        <begin position="102"/>
        <end position="546"/>
    </location>
</feature>
<protein>
    <recommendedName>
        <fullName evidence="14">Cucumisin</fullName>
    </recommendedName>
</protein>
<dbReference type="PANTHER" id="PTHR10795">
    <property type="entry name" value="PROPROTEIN CONVERTASE SUBTILISIN/KEXIN"/>
    <property type="match status" value="1"/>
</dbReference>
<accession>A0AAD4SQF2</accession>
<dbReference type="SUPFAM" id="SSF52743">
    <property type="entry name" value="Subtilisin-like"/>
    <property type="match status" value="1"/>
</dbReference>
<evidence type="ECO:0000256" key="3">
    <source>
        <dbReference type="ARBA" id="ARBA00022729"/>
    </source>
</evidence>
<dbReference type="Proteomes" id="UP001202328">
    <property type="component" value="Unassembled WGS sequence"/>
</dbReference>
<dbReference type="Gene3D" id="3.40.50.200">
    <property type="entry name" value="Peptidase S8/S53 domain"/>
    <property type="match status" value="1"/>
</dbReference>
<dbReference type="InterPro" id="IPR041469">
    <property type="entry name" value="Subtilisin-like_FN3"/>
</dbReference>
<evidence type="ECO:0000259" key="10">
    <source>
        <dbReference type="Pfam" id="PF05922"/>
    </source>
</evidence>
<dbReference type="GO" id="GO:0004252">
    <property type="term" value="F:serine-type endopeptidase activity"/>
    <property type="evidence" value="ECO:0007669"/>
    <property type="project" value="UniProtKB-UniRule"/>
</dbReference>
<feature type="active site" description="Charge relay system" evidence="6 7">
    <location>
        <position position="495"/>
    </location>
</feature>
<feature type="chain" id="PRO_5042278946" description="Cucumisin" evidence="8">
    <location>
        <begin position="19"/>
        <end position="706"/>
    </location>
</feature>
<dbReference type="Pfam" id="PF05922">
    <property type="entry name" value="Inhibitor_I9"/>
    <property type="match status" value="1"/>
</dbReference>
<evidence type="ECO:0000256" key="8">
    <source>
        <dbReference type="SAM" id="SignalP"/>
    </source>
</evidence>
<evidence type="ECO:0000313" key="13">
    <source>
        <dbReference type="Proteomes" id="UP001202328"/>
    </source>
</evidence>
<evidence type="ECO:0000256" key="6">
    <source>
        <dbReference type="PIRSR" id="PIRSR615500-1"/>
    </source>
</evidence>
<dbReference type="PROSITE" id="PS00138">
    <property type="entry name" value="SUBTILASE_SER"/>
    <property type="match status" value="1"/>
</dbReference>
<dbReference type="Gene3D" id="3.50.30.30">
    <property type="match status" value="1"/>
</dbReference>
<feature type="active site" description="Charge relay system" evidence="6 7">
    <location>
        <position position="170"/>
    </location>
</feature>
<evidence type="ECO:0000259" key="9">
    <source>
        <dbReference type="Pfam" id="PF00082"/>
    </source>
</evidence>
<feature type="active site" description="Charge relay system" evidence="6 7">
    <location>
        <position position="110"/>
    </location>
</feature>
<dbReference type="AlphaFoldDB" id="A0AAD4SQF2"/>
<evidence type="ECO:0000259" key="11">
    <source>
        <dbReference type="Pfam" id="PF17766"/>
    </source>
</evidence>
<dbReference type="InterPro" id="IPR037045">
    <property type="entry name" value="S8pro/Inhibitor_I9_sf"/>
</dbReference>
<sequence length="706" mass="75247">MQSCITLLFLVLVSLVGGGSLHEEDRKIYIVYMGKIPSDAVYAPTSHHQSLVQDILQGNNLVEDVLVHSYKRSFNGFSAKLTTAEAEKLAGKDSGEIPTAESDVIIGVLDSGIWPESESFSDEGFGPPPEKWKGVCEGGPNFTCNNKIIGARVYAARVASSLSAIDIQGHGTHTASTAAGKKIEDASLYDLAKGTARGAVPSARIAVYKVCSLSDCDGHAILAGFDDAIADGVDILSVSLGYPNATMFYKDPVAIGSFHAIEKDILTSHSAGNDGQSQQSVSSTSPWLFTVGASSTDRRLMDLLVLGNGETYMVDAVNAFNMNEIKFPLLYGANGLTGCYKEQAQFCVRGCLDRELVKGKIIVCDTAAGVVEAFESGALGAIFIEEEFYKYATTVYPLSATLLGSELGERVKSYINSTKDPVATILKTESILDYQAPVVSSFSSRGPNSIVPDIIKANIAAPGVTILASFSPLGHPFGIAEEGRSVKLSIMSGTSMACPHVTGAAAYVKSFHPEWPASFIKSALMTSASDMNNSKNPACEFSYGSGQINPIKAVDPGLVYQVFPEDYISMLCDVGIDAEKIQIISNRSCPEDSASGNARDLNYPSLGAHVADNDPFTLTFTRTVTNVGNPSSTYYATIRTDSVNINVTVMPDILSFESLMESKSFVVNVVGSGLAYYETATGSLVWSDGMHSVRSPLVVYAFNFEP</sequence>
<evidence type="ECO:0008006" key="14">
    <source>
        <dbReference type="Google" id="ProtNLM"/>
    </source>
</evidence>
<dbReference type="Gene3D" id="2.60.40.2310">
    <property type="match status" value="1"/>
</dbReference>
<dbReference type="InterPro" id="IPR010259">
    <property type="entry name" value="S8pro/Inhibitor_I9"/>
</dbReference>
<dbReference type="InterPro" id="IPR045051">
    <property type="entry name" value="SBT"/>
</dbReference>
<dbReference type="Pfam" id="PF17766">
    <property type="entry name" value="fn3_6"/>
    <property type="match status" value="1"/>
</dbReference>
<proteinExistence type="inferred from homology"/>
<gene>
    <name evidence="12" type="ORF">MKW98_020529</name>
</gene>
<dbReference type="InterPro" id="IPR015500">
    <property type="entry name" value="Peptidase_S8_subtilisin-rel"/>
</dbReference>
<evidence type="ECO:0000256" key="5">
    <source>
        <dbReference type="ARBA" id="ARBA00022825"/>
    </source>
</evidence>
<organism evidence="12 13">
    <name type="scientific">Papaver atlanticum</name>
    <dbReference type="NCBI Taxonomy" id="357466"/>
    <lineage>
        <taxon>Eukaryota</taxon>
        <taxon>Viridiplantae</taxon>
        <taxon>Streptophyta</taxon>
        <taxon>Embryophyta</taxon>
        <taxon>Tracheophyta</taxon>
        <taxon>Spermatophyta</taxon>
        <taxon>Magnoliopsida</taxon>
        <taxon>Ranunculales</taxon>
        <taxon>Papaveraceae</taxon>
        <taxon>Papaveroideae</taxon>
        <taxon>Papaver</taxon>
    </lineage>
</organism>
<dbReference type="Gene3D" id="3.30.70.80">
    <property type="entry name" value="Peptidase S8 propeptide/proteinase inhibitor I9"/>
    <property type="match status" value="1"/>
</dbReference>
<evidence type="ECO:0000256" key="2">
    <source>
        <dbReference type="ARBA" id="ARBA00022670"/>
    </source>
</evidence>
<dbReference type="PRINTS" id="PR00723">
    <property type="entry name" value="SUBTILISIN"/>
</dbReference>
<dbReference type="GO" id="GO:0006508">
    <property type="term" value="P:proteolysis"/>
    <property type="evidence" value="ECO:0007669"/>
    <property type="project" value="UniProtKB-KW"/>
</dbReference>
<dbReference type="CDD" id="cd04852">
    <property type="entry name" value="Peptidases_S8_3"/>
    <property type="match status" value="1"/>
</dbReference>
<dbReference type="InterPro" id="IPR023828">
    <property type="entry name" value="Peptidase_S8_Ser-AS"/>
</dbReference>
<dbReference type="CDD" id="cd02120">
    <property type="entry name" value="PA_subtilisin_like"/>
    <property type="match status" value="1"/>
</dbReference>
<feature type="domain" description="Subtilisin-like protease fibronectin type-III" evidence="11">
    <location>
        <begin position="600"/>
        <end position="699"/>
    </location>
</feature>
<evidence type="ECO:0000256" key="1">
    <source>
        <dbReference type="ARBA" id="ARBA00011073"/>
    </source>
</evidence>
<evidence type="ECO:0000256" key="7">
    <source>
        <dbReference type="PROSITE-ProRule" id="PRU01240"/>
    </source>
</evidence>
<comment type="caution">
    <text evidence="12">The sequence shown here is derived from an EMBL/GenBank/DDBJ whole genome shotgun (WGS) entry which is preliminary data.</text>
</comment>
<dbReference type="PROSITE" id="PS51892">
    <property type="entry name" value="SUBTILASE"/>
    <property type="match status" value="1"/>
</dbReference>
<keyword evidence="13" id="KW-1185">Reference proteome</keyword>
<dbReference type="Pfam" id="PF00082">
    <property type="entry name" value="Peptidase_S8"/>
    <property type="match status" value="1"/>
</dbReference>
<keyword evidence="5 7" id="KW-0720">Serine protease</keyword>
<comment type="similarity">
    <text evidence="1 7">Belongs to the peptidase S8 family.</text>
</comment>
<name>A0AAD4SQF2_9MAGN</name>
<dbReference type="InterPro" id="IPR034197">
    <property type="entry name" value="Peptidases_S8_3"/>
</dbReference>
<dbReference type="InterPro" id="IPR000209">
    <property type="entry name" value="Peptidase_S8/S53_dom"/>
</dbReference>
<feature type="signal peptide" evidence="8">
    <location>
        <begin position="1"/>
        <end position="18"/>
    </location>
</feature>
<evidence type="ECO:0000313" key="12">
    <source>
        <dbReference type="EMBL" id="KAI3914982.1"/>
    </source>
</evidence>
<keyword evidence="2 7" id="KW-0645">Protease</keyword>